<dbReference type="RefSeq" id="WP_039172472.1">
    <property type="nucleotide sequence ID" value="NZ_CP007457.1"/>
</dbReference>
<accession>A0A0A7IAN9</accession>
<sequence length="344" mass="38338">MSNVIEVSVVIPVYRTDPVKLQAALKSVTALQIPYECIVVFDGKPDAALSAIMDEFSGNRCIRALTITHAGVSAARNAGIEAAQGRWLTFLDADDRLIGEGVNALVYFGESVGCQIVQGVYLKESSGLYERCALTDSTHLYAGEQGIADFLAATLEVDRGVALAWSKIYDRGFIIDSGVRFDTALSVDEDTLFVFDAVAKAGAIGFNPVDAYAYQRHEESQVMTFHEDYAARVRVALDTMKEHVDSCDDQQVQHAYLQHVVFYVLLLMLHYVFNAANGWSAEERRRVFKRILDDPLYAHAIRKARLNSFGFGKRLSVLILRMRSYALMKCICAVRDRQLGKTKR</sequence>
<dbReference type="Proteomes" id="UP000030636">
    <property type="component" value="Chromosome"/>
</dbReference>
<keyword evidence="1" id="KW-0812">Transmembrane</keyword>
<keyword evidence="1" id="KW-0472">Membrane</keyword>
<proteinExistence type="predicted"/>
<dbReference type="GO" id="GO:0016758">
    <property type="term" value="F:hexosyltransferase activity"/>
    <property type="evidence" value="ECO:0007669"/>
    <property type="project" value="UniProtKB-ARBA"/>
</dbReference>
<dbReference type="PANTHER" id="PTHR22916:SF3">
    <property type="entry name" value="UDP-GLCNAC:BETAGAL BETA-1,3-N-ACETYLGLUCOSAMINYLTRANSFERASE-LIKE PROTEIN 1"/>
    <property type="match status" value="1"/>
</dbReference>
<evidence type="ECO:0000313" key="4">
    <source>
        <dbReference type="Proteomes" id="UP000030636"/>
    </source>
</evidence>
<dbReference type="InterPro" id="IPR001173">
    <property type="entry name" value="Glyco_trans_2-like"/>
</dbReference>
<keyword evidence="4" id="KW-1185">Reference proteome</keyword>
<dbReference type="AlphaFoldDB" id="A0A0A7IAN9"/>
<dbReference type="STRING" id="1447715.AH67_07630"/>
<dbReference type="PANTHER" id="PTHR22916">
    <property type="entry name" value="GLYCOSYLTRANSFERASE"/>
    <property type="match status" value="1"/>
</dbReference>
<evidence type="ECO:0000313" key="3">
    <source>
        <dbReference type="EMBL" id="AIZ17101.1"/>
    </source>
</evidence>
<evidence type="ECO:0000256" key="1">
    <source>
        <dbReference type="SAM" id="Phobius"/>
    </source>
</evidence>
<dbReference type="EMBL" id="CP007457">
    <property type="protein sequence ID" value="AIZ17101.1"/>
    <property type="molecule type" value="Genomic_DNA"/>
</dbReference>
<evidence type="ECO:0000259" key="2">
    <source>
        <dbReference type="Pfam" id="PF00535"/>
    </source>
</evidence>
<dbReference type="OrthoDB" id="3226099at2"/>
<reference evidence="3 4" key="1">
    <citation type="journal article" date="2015" name="Genome Announc.">
        <title>Bifidobacterium pseudolongum Strain PV8-2, Isolated from a Stool Sample of an Anemic Kenyan Infant.</title>
        <authorList>
            <person name="Vazquez-Gutierrez P."/>
            <person name="Lacroix C."/>
            <person name="Chassard C."/>
            <person name="Klumpp J."/>
            <person name="Stevens M.J."/>
            <person name="Jans C."/>
        </authorList>
    </citation>
    <scope>NUCLEOTIDE SEQUENCE [LARGE SCALE GENOMIC DNA]</scope>
    <source>
        <strain evidence="3 4">PV8-2</strain>
    </source>
</reference>
<name>A0A0A7IAN9_9BIFI</name>
<organism evidence="3 4">
    <name type="scientific">Bifidobacterium pseudolongum PV8-2</name>
    <dbReference type="NCBI Taxonomy" id="1447715"/>
    <lineage>
        <taxon>Bacteria</taxon>
        <taxon>Bacillati</taxon>
        <taxon>Actinomycetota</taxon>
        <taxon>Actinomycetes</taxon>
        <taxon>Bifidobacteriales</taxon>
        <taxon>Bifidobacteriaceae</taxon>
        <taxon>Bifidobacterium</taxon>
    </lineage>
</organism>
<dbReference type="InterPro" id="IPR029044">
    <property type="entry name" value="Nucleotide-diphossugar_trans"/>
</dbReference>
<dbReference type="HOGENOM" id="CLU_025996_25_0_11"/>
<gene>
    <name evidence="3" type="ORF">AH67_07630</name>
</gene>
<keyword evidence="1" id="KW-1133">Transmembrane helix</keyword>
<dbReference type="Gene3D" id="3.90.550.10">
    <property type="entry name" value="Spore Coat Polysaccharide Biosynthesis Protein SpsA, Chain A"/>
    <property type="match status" value="1"/>
</dbReference>
<dbReference type="KEGG" id="bpsp:AH67_07630"/>
<dbReference type="Pfam" id="PF00535">
    <property type="entry name" value="Glycos_transf_2"/>
    <property type="match status" value="1"/>
</dbReference>
<dbReference type="SUPFAM" id="SSF53448">
    <property type="entry name" value="Nucleotide-diphospho-sugar transferases"/>
    <property type="match status" value="1"/>
</dbReference>
<feature type="domain" description="Glycosyltransferase 2-like" evidence="2">
    <location>
        <begin position="8"/>
        <end position="127"/>
    </location>
</feature>
<protein>
    <recommendedName>
        <fullName evidence="2">Glycosyltransferase 2-like domain-containing protein</fullName>
    </recommendedName>
</protein>
<feature type="transmembrane region" description="Helical" evidence="1">
    <location>
        <begin position="260"/>
        <end position="280"/>
    </location>
</feature>